<keyword evidence="4" id="KW-0732">Signal</keyword>
<sequence>MKITKAVFSVIILYLIVFWFGPQDLQAQGKKATVTIAAAADLRFAMDSIIHLYPNKSDVQVIYGSSGKFFEQLTKGAPFDIYFSADMEYPKKLETMGRTGSEIYAYGIGRLVIWSKSKGIELNSVEDLSSDNLKKIAIANPRHAPYGMRAEESLKHYGVYEKVKPKLVFGENISQTAQFVSTGAADAGIIALSLALSPTMQKINSDFILIPENTHRPLLQGAIITQRAKENKEAKAFFEFVQSENAKAVLAYFGFRQL</sequence>
<gene>
    <name evidence="7" type="ORF">CLW00_11284</name>
</gene>
<feature type="binding site" evidence="6">
    <location>
        <position position="66"/>
    </location>
    <ligand>
        <name>molybdate</name>
        <dbReference type="ChEBI" id="CHEBI:36264"/>
    </ligand>
</feature>
<dbReference type="InterPro" id="IPR050682">
    <property type="entry name" value="ModA/WtpA"/>
</dbReference>
<evidence type="ECO:0000313" key="7">
    <source>
        <dbReference type="EMBL" id="PRY85503.1"/>
    </source>
</evidence>
<dbReference type="CDD" id="cd13539">
    <property type="entry name" value="PBP2_AvModA"/>
    <property type="match status" value="1"/>
</dbReference>
<dbReference type="InterPro" id="IPR005950">
    <property type="entry name" value="ModA"/>
</dbReference>
<dbReference type="EMBL" id="PVTR01000012">
    <property type="protein sequence ID" value="PRY85503.1"/>
    <property type="molecule type" value="Genomic_DNA"/>
</dbReference>
<dbReference type="GO" id="GO:0046872">
    <property type="term" value="F:metal ion binding"/>
    <property type="evidence" value="ECO:0007669"/>
    <property type="project" value="UniProtKB-KW"/>
</dbReference>
<proteinExistence type="inferred from homology"/>
<dbReference type="Proteomes" id="UP000238157">
    <property type="component" value="Unassembled WGS sequence"/>
</dbReference>
<dbReference type="Gene3D" id="3.40.190.10">
    <property type="entry name" value="Periplasmic binding protein-like II"/>
    <property type="match status" value="2"/>
</dbReference>
<reference evidence="7 8" key="1">
    <citation type="submission" date="2018-03" db="EMBL/GenBank/DDBJ databases">
        <title>Genomic Encyclopedia of Archaeal and Bacterial Type Strains, Phase II (KMG-II): from individual species to whole genera.</title>
        <authorList>
            <person name="Goeker M."/>
        </authorList>
    </citation>
    <scope>NUCLEOTIDE SEQUENCE [LARGE SCALE GENOMIC DNA]</scope>
    <source>
        <strain evidence="7 8">DSM 27929</strain>
    </source>
</reference>
<evidence type="ECO:0000256" key="1">
    <source>
        <dbReference type="ARBA" id="ARBA00009175"/>
    </source>
</evidence>
<comment type="similarity">
    <text evidence="1">Belongs to the bacterial solute-binding protein ModA family.</text>
</comment>
<evidence type="ECO:0000256" key="2">
    <source>
        <dbReference type="ARBA" id="ARBA00022505"/>
    </source>
</evidence>
<dbReference type="SUPFAM" id="SSF53850">
    <property type="entry name" value="Periplasmic binding protein-like II"/>
    <property type="match status" value="1"/>
</dbReference>
<evidence type="ECO:0000313" key="8">
    <source>
        <dbReference type="Proteomes" id="UP000238157"/>
    </source>
</evidence>
<protein>
    <submittedName>
        <fullName evidence="7">Molybdate transport system substrate-binding protein</fullName>
    </submittedName>
</protein>
<comment type="subunit">
    <text evidence="5">The complex is composed of two ATP-binding proteins (ModC), two transmembrane proteins (ModB) and a solute-binding protein (ModA).</text>
</comment>
<dbReference type="PANTHER" id="PTHR30632:SF14">
    <property type="entry name" value="TUNGSTATE_MOLYBDATE_CHROMATE-BINDING PROTEIN MODA"/>
    <property type="match status" value="1"/>
</dbReference>
<dbReference type="Pfam" id="PF13531">
    <property type="entry name" value="SBP_bac_11"/>
    <property type="match status" value="1"/>
</dbReference>
<feature type="binding site" evidence="6">
    <location>
        <position position="173"/>
    </location>
    <ligand>
        <name>molybdate</name>
        <dbReference type="ChEBI" id="CHEBI:36264"/>
    </ligand>
</feature>
<dbReference type="AlphaFoldDB" id="A0A2T0WFL1"/>
<name>A0A2T0WFL1_9BACT</name>
<keyword evidence="2 6" id="KW-0500">Molybdenum</keyword>
<evidence type="ECO:0000256" key="3">
    <source>
        <dbReference type="ARBA" id="ARBA00022723"/>
    </source>
</evidence>
<dbReference type="GO" id="GO:1901359">
    <property type="term" value="F:tungstate binding"/>
    <property type="evidence" value="ECO:0007669"/>
    <property type="project" value="UniProtKB-ARBA"/>
</dbReference>
<dbReference type="GO" id="GO:0015689">
    <property type="term" value="P:molybdate ion transport"/>
    <property type="evidence" value="ECO:0007669"/>
    <property type="project" value="InterPro"/>
</dbReference>
<keyword evidence="3 6" id="KW-0479">Metal-binding</keyword>
<evidence type="ECO:0000256" key="6">
    <source>
        <dbReference type="PIRSR" id="PIRSR004846-1"/>
    </source>
</evidence>
<dbReference type="GO" id="GO:0030973">
    <property type="term" value="F:molybdate ion binding"/>
    <property type="evidence" value="ECO:0007669"/>
    <property type="project" value="InterPro"/>
</dbReference>
<dbReference type="InterPro" id="IPR044084">
    <property type="entry name" value="AvModA-like_subst-bd"/>
</dbReference>
<organism evidence="7 8">
    <name type="scientific">Mongoliibacter ruber</name>
    <dbReference type="NCBI Taxonomy" id="1750599"/>
    <lineage>
        <taxon>Bacteria</taxon>
        <taxon>Pseudomonadati</taxon>
        <taxon>Bacteroidota</taxon>
        <taxon>Cytophagia</taxon>
        <taxon>Cytophagales</taxon>
        <taxon>Cyclobacteriaceae</taxon>
        <taxon>Mongoliibacter</taxon>
    </lineage>
</organism>
<dbReference type="PIRSF" id="PIRSF004846">
    <property type="entry name" value="ModA"/>
    <property type="match status" value="1"/>
</dbReference>
<dbReference type="PANTHER" id="PTHR30632">
    <property type="entry name" value="MOLYBDATE-BINDING PERIPLASMIC PROTEIN"/>
    <property type="match status" value="1"/>
</dbReference>
<evidence type="ECO:0000256" key="5">
    <source>
        <dbReference type="ARBA" id="ARBA00062515"/>
    </source>
</evidence>
<accession>A0A2T0WFL1</accession>
<dbReference type="FunFam" id="3.40.190.10:FF:000035">
    <property type="entry name" value="Molybdate ABC transporter substrate-binding protein"/>
    <property type="match status" value="1"/>
</dbReference>
<dbReference type="OrthoDB" id="9785015at2"/>
<keyword evidence="8" id="KW-1185">Reference proteome</keyword>
<comment type="caution">
    <text evidence="7">The sequence shown here is derived from an EMBL/GenBank/DDBJ whole genome shotgun (WGS) entry which is preliminary data.</text>
</comment>
<dbReference type="RefSeq" id="WP_106135036.1">
    <property type="nucleotide sequence ID" value="NZ_PVTR01000012.1"/>
</dbReference>
<evidence type="ECO:0000256" key="4">
    <source>
        <dbReference type="ARBA" id="ARBA00022729"/>
    </source>
</evidence>
<dbReference type="NCBIfam" id="TIGR01256">
    <property type="entry name" value="modA"/>
    <property type="match status" value="1"/>
</dbReference>